<feature type="transmembrane region" description="Helical" evidence="10">
    <location>
        <begin position="178"/>
        <end position="198"/>
    </location>
</feature>
<dbReference type="OrthoDB" id="9761451at2"/>
<feature type="transmembrane region" description="Helical" evidence="10">
    <location>
        <begin position="274"/>
        <end position="293"/>
    </location>
</feature>
<evidence type="ECO:0000313" key="13">
    <source>
        <dbReference type="EMBL" id="ASQ46318.1"/>
    </source>
</evidence>
<dbReference type="PRINTS" id="PR01410">
    <property type="entry name" value="CCBIOGENESIS"/>
</dbReference>
<comment type="subcellular location">
    <subcellularLocation>
        <location evidence="1">Cell inner membrane</location>
        <topology evidence="1">Multi-pass membrane protein</topology>
    </subcellularLocation>
</comment>
<feature type="transmembrane region" description="Helical" evidence="10">
    <location>
        <begin position="210"/>
        <end position="230"/>
    </location>
</feature>
<dbReference type="NCBIfam" id="TIGR00353">
    <property type="entry name" value="nrfE"/>
    <property type="match status" value="1"/>
</dbReference>
<dbReference type="InterPro" id="IPR002541">
    <property type="entry name" value="Cyt_c_assembly"/>
</dbReference>
<evidence type="ECO:0000256" key="10">
    <source>
        <dbReference type="SAM" id="Phobius"/>
    </source>
</evidence>
<dbReference type="Pfam" id="PF16327">
    <property type="entry name" value="CcmF_C"/>
    <property type="match status" value="1"/>
</dbReference>
<dbReference type="GO" id="GO:0005886">
    <property type="term" value="C:plasma membrane"/>
    <property type="evidence" value="ECO:0007669"/>
    <property type="project" value="UniProtKB-SubCell"/>
</dbReference>
<feature type="domain" description="Cytochrome c assembly protein" evidence="11">
    <location>
        <begin position="89"/>
        <end position="296"/>
    </location>
</feature>
<reference evidence="14" key="1">
    <citation type="submission" date="2016-07" db="EMBL/GenBank/DDBJ databases">
        <authorList>
            <person name="Florea S."/>
            <person name="Webb J.S."/>
            <person name="Jaromczyk J."/>
            <person name="Schardl C.L."/>
        </authorList>
    </citation>
    <scope>NUCLEOTIDE SEQUENCE [LARGE SCALE GENOMIC DNA]</scope>
    <source>
        <strain evidence="14">CDC-D5610</strain>
    </source>
</reference>
<dbReference type="EMBL" id="CP016397">
    <property type="protein sequence ID" value="ASQ46318.1"/>
    <property type="molecule type" value="Genomic_DNA"/>
</dbReference>
<evidence type="ECO:0000259" key="12">
    <source>
        <dbReference type="Pfam" id="PF16327"/>
    </source>
</evidence>
<feature type="transmembrane region" description="Helical" evidence="10">
    <location>
        <begin position="250"/>
        <end position="267"/>
    </location>
</feature>
<feature type="transmembrane region" description="Helical" evidence="10">
    <location>
        <begin position="41"/>
        <end position="62"/>
    </location>
</feature>
<dbReference type="Pfam" id="PF01578">
    <property type="entry name" value="Cytochrom_C_asm"/>
    <property type="match status" value="1"/>
</dbReference>
<dbReference type="InterPro" id="IPR003567">
    <property type="entry name" value="Cyt_c_biogenesis"/>
</dbReference>
<name>A0A222P385_9GAMM</name>
<keyword evidence="3" id="KW-1003">Cell membrane</keyword>
<organism evidence="13 14">
    <name type="scientific">Legionella clemsonensis</name>
    <dbReference type="NCBI Taxonomy" id="1867846"/>
    <lineage>
        <taxon>Bacteria</taxon>
        <taxon>Pseudomonadati</taxon>
        <taxon>Pseudomonadota</taxon>
        <taxon>Gammaproteobacteria</taxon>
        <taxon>Legionellales</taxon>
        <taxon>Legionellaceae</taxon>
        <taxon>Legionella</taxon>
    </lineage>
</organism>
<dbReference type="InterPro" id="IPR003568">
    <property type="entry name" value="Cyt_c_biogenesis_CcmF"/>
</dbReference>
<proteinExistence type="inferred from homology"/>
<keyword evidence="8 10" id="KW-0472">Membrane</keyword>
<evidence type="ECO:0000256" key="6">
    <source>
        <dbReference type="ARBA" id="ARBA00022748"/>
    </source>
</evidence>
<evidence type="ECO:0000256" key="4">
    <source>
        <dbReference type="ARBA" id="ARBA00022519"/>
    </source>
</evidence>
<dbReference type="PANTHER" id="PTHR43653:SF1">
    <property type="entry name" value="CYTOCHROME C-TYPE BIOGENESIS PROTEIN CCMF"/>
    <property type="match status" value="1"/>
</dbReference>
<dbReference type="AlphaFoldDB" id="A0A222P385"/>
<evidence type="ECO:0000256" key="5">
    <source>
        <dbReference type="ARBA" id="ARBA00022692"/>
    </source>
</evidence>
<evidence type="ECO:0000256" key="2">
    <source>
        <dbReference type="ARBA" id="ARBA00009186"/>
    </source>
</evidence>
<dbReference type="RefSeq" id="WP_094091190.1">
    <property type="nucleotide sequence ID" value="NZ_CP016397.1"/>
</dbReference>
<evidence type="ECO:0000313" key="14">
    <source>
        <dbReference type="Proteomes" id="UP000201728"/>
    </source>
</evidence>
<protein>
    <submittedName>
        <fullName evidence="13">Cytochrome c-type biogenesis protein CcmF</fullName>
    </submittedName>
</protein>
<dbReference type="GO" id="GO:0020037">
    <property type="term" value="F:heme binding"/>
    <property type="evidence" value="ECO:0007669"/>
    <property type="project" value="InterPro"/>
</dbReference>
<evidence type="ECO:0000256" key="8">
    <source>
        <dbReference type="ARBA" id="ARBA00023136"/>
    </source>
</evidence>
<gene>
    <name evidence="13" type="primary">ccmF</name>
    <name evidence="13" type="ORF">clem_08835</name>
</gene>
<feature type="transmembrane region" description="Helical" evidence="10">
    <location>
        <begin position="313"/>
        <end position="332"/>
    </location>
</feature>
<sequence>MIAEIGLFSLLLSLLFAVLLAVIPTLGLWRSNRNWIAAAPFYATGQFIFIALAYCCLTVCFLRDDFSVIYVLTNSSISLPWFYKLCAVWGGHEGSMLLWVAILSLWMLAVSFFSASLDKSMRARVLVVLGWVSIGFILFLLTTSNPFARQFQLLNTQGRDLNPLLQDPGFLFHPPMLYMGYVGFSVAFAFAIAALWAGRVESSWSKWTRPWTLAAWCCLTAGITLGSWWAYRELGWGGWWFWDPVENASFMPWLVGTALLHSLAVSEQRQQFKAWTLLLAITAFSLSLIGTFLVRSGVLTSVHAFAVDPQRGLYILCFLLIVIGGSLLLFALRAQTLQNRTHPSPISRESVLLLNNVFLAAMMLTVLMGTVYPLLIDGLGLGKLSVGAPYFNAVFNPMMVPLLLLMGIGVNLNWQRHDGKKLLPLIMGLFITSITAAIGLLWLLTSVINFAALLGLALSLWVICGTGKLILVRHQQRGILNLHQGFWGMVIAHCGVAVTVIGISISCNYGVQDDVHMAPGDTAQLAGFKIRFVNETLLEGPNYHGTQARFEISHGDKAAVIYPEKRIYNVGQMAMTESAIDVSPFRDIYVALGEPLGDKAWSVRLYYKPFIRWIWGGGFMILLGGLLALSDRRYYQKRHAVKTVDEVLA</sequence>
<feature type="transmembrane region" description="Helical" evidence="10">
    <location>
        <begin position="450"/>
        <end position="472"/>
    </location>
</feature>
<feature type="transmembrane region" description="Helical" evidence="10">
    <location>
        <begin position="353"/>
        <end position="376"/>
    </location>
</feature>
<evidence type="ECO:0000256" key="3">
    <source>
        <dbReference type="ARBA" id="ARBA00022475"/>
    </source>
</evidence>
<keyword evidence="4" id="KW-0997">Cell inner membrane</keyword>
<feature type="transmembrane region" description="Helical" evidence="10">
    <location>
        <begin position="125"/>
        <end position="144"/>
    </location>
</feature>
<keyword evidence="7 10" id="KW-1133">Transmembrane helix</keyword>
<keyword evidence="6" id="KW-0201">Cytochrome c-type biogenesis</keyword>
<feature type="transmembrane region" description="Helical" evidence="10">
    <location>
        <begin position="610"/>
        <end position="629"/>
    </location>
</feature>
<dbReference type="PANTHER" id="PTHR43653">
    <property type="entry name" value="CYTOCHROME C ASSEMBLY PROTEIN-RELATED"/>
    <property type="match status" value="1"/>
</dbReference>
<dbReference type="NCBIfam" id="NF007691">
    <property type="entry name" value="PRK10369.1"/>
    <property type="match status" value="1"/>
</dbReference>
<evidence type="ECO:0000256" key="9">
    <source>
        <dbReference type="ARBA" id="ARBA00037230"/>
    </source>
</evidence>
<keyword evidence="5 10" id="KW-0812">Transmembrane</keyword>
<dbReference type="InterPro" id="IPR032523">
    <property type="entry name" value="CcmF_C"/>
</dbReference>
<evidence type="ECO:0000256" key="7">
    <source>
        <dbReference type="ARBA" id="ARBA00022989"/>
    </source>
</evidence>
<dbReference type="GO" id="GO:0015232">
    <property type="term" value="F:heme transmembrane transporter activity"/>
    <property type="evidence" value="ECO:0007669"/>
    <property type="project" value="InterPro"/>
</dbReference>
<feature type="domain" description="Cytochrome c-type biogenesis protein CcmF C-terminal" evidence="12">
    <location>
        <begin position="316"/>
        <end position="632"/>
    </location>
</feature>
<keyword evidence="14" id="KW-1185">Reference proteome</keyword>
<dbReference type="GO" id="GO:0017004">
    <property type="term" value="P:cytochrome complex assembly"/>
    <property type="evidence" value="ECO:0007669"/>
    <property type="project" value="UniProtKB-KW"/>
</dbReference>
<dbReference type="KEGG" id="lcd:clem_08835"/>
<feature type="transmembrane region" description="Helical" evidence="10">
    <location>
        <begin position="422"/>
        <end position="444"/>
    </location>
</feature>
<comment type="similarity">
    <text evidence="2">Belongs to the CcmF/CycK/Ccl1/NrfE/CcsA family.</text>
</comment>
<feature type="transmembrane region" description="Helical" evidence="10">
    <location>
        <begin position="484"/>
        <end position="505"/>
    </location>
</feature>
<feature type="transmembrane region" description="Helical" evidence="10">
    <location>
        <begin position="96"/>
        <end position="113"/>
    </location>
</feature>
<dbReference type="PRINTS" id="PR01411">
    <property type="entry name" value="CCMFBIOGNSIS"/>
</dbReference>
<feature type="transmembrane region" description="Helical" evidence="10">
    <location>
        <begin position="388"/>
        <end position="410"/>
    </location>
</feature>
<feature type="transmembrane region" description="Helical" evidence="10">
    <location>
        <begin position="7"/>
        <end position="29"/>
    </location>
</feature>
<accession>A0A222P385</accession>
<evidence type="ECO:0000256" key="1">
    <source>
        <dbReference type="ARBA" id="ARBA00004429"/>
    </source>
</evidence>
<comment type="function">
    <text evidence="9">Required for the biogenesis of c-type cytochromes. Possible subunit of a heme lyase.</text>
</comment>
<dbReference type="Proteomes" id="UP000201728">
    <property type="component" value="Chromosome"/>
</dbReference>
<feature type="transmembrane region" description="Helical" evidence="10">
    <location>
        <begin position="69"/>
        <end position="90"/>
    </location>
</feature>
<evidence type="ECO:0000259" key="11">
    <source>
        <dbReference type="Pfam" id="PF01578"/>
    </source>
</evidence>